<evidence type="ECO:0000313" key="3">
    <source>
        <dbReference type="Proteomes" id="UP000054988"/>
    </source>
</evidence>
<reference evidence="2 3" key="1">
    <citation type="submission" date="2015-12" db="EMBL/GenBank/DDBJ databases">
        <title>Draft genome sequence of Moniliophthora roreri, the causal agent of frosty pod rot of cacao.</title>
        <authorList>
            <person name="Aime M.C."/>
            <person name="Diaz-Valderrama J.R."/>
            <person name="Kijpornyongpan T."/>
            <person name="Phillips-Mora W."/>
        </authorList>
    </citation>
    <scope>NUCLEOTIDE SEQUENCE [LARGE SCALE GENOMIC DNA]</scope>
    <source>
        <strain evidence="2 3">MCA 2952</strain>
    </source>
</reference>
<comment type="caution">
    <text evidence="2">The sequence shown here is derived from an EMBL/GenBank/DDBJ whole genome shotgun (WGS) entry which is preliminary data.</text>
</comment>
<evidence type="ECO:0000313" key="2">
    <source>
        <dbReference type="EMBL" id="KTB37935.1"/>
    </source>
</evidence>
<evidence type="ECO:0000256" key="1">
    <source>
        <dbReference type="SAM" id="Phobius"/>
    </source>
</evidence>
<feature type="transmembrane region" description="Helical" evidence="1">
    <location>
        <begin position="6"/>
        <end position="26"/>
    </location>
</feature>
<organism evidence="2 3">
    <name type="scientific">Moniliophthora roreri</name>
    <name type="common">Frosty pod rot fungus</name>
    <name type="synonym">Monilia roreri</name>
    <dbReference type="NCBI Taxonomy" id="221103"/>
    <lineage>
        <taxon>Eukaryota</taxon>
        <taxon>Fungi</taxon>
        <taxon>Dikarya</taxon>
        <taxon>Basidiomycota</taxon>
        <taxon>Agaricomycotina</taxon>
        <taxon>Agaricomycetes</taxon>
        <taxon>Agaricomycetidae</taxon>
        <taxon>Agaricales</taxon>
        <taxon>Marasmiineae</taxon>
        <taxon>Marasmiaceae</taxon>
        <taxon>Moniliophthora</taxon>
    </lineage>
</organism>
<protein>
    <submittedName>
        <fullName evidence="2">Uncharacterized protein</fullName>
    </submittedName>
</protein>
<keyword evidence="1" id="KW-0472">Membrane</keyword>
<proteinExistence type="predicted"/>
<name>A0A0W0FNK8_MONRR</name>
<sequence length="60" mass="6380">MATGTYVIATFSITLVLSSVLTPLFLGSWPKERGPTNGAVGDVGLTLATFCYTPLAFRQQ</sequence>
<keyword evidence="1" id="KW-0812">Transmembrane</keyword>
<accession>A0A0W0FNK8</accession>
<dbReference type="EMBL" id="LATX01001800">
    <property type="protein sequence ID" value="KTB37935.1"/>
    <property type="molecule type" value="Genomic_DNA"/>
</dbReference>
<keyword evidence="1" id="KW-1133">Transmembrane helix</keyword>
<dbReference type="Proteomes" id="UP000054988">
    <property type="component" value="Unassembled WGS sequence"/>
</dbReference>
<dbReference type="AlphaFoldDB" id="A0A0W0FNK8"/>
<gene>
    <name evidence="2" type="ORF">WG66_9497</name>
</gene>